<feature type="region of interest" description="Disordered" evidence="1">
    <location>
        <begin position="1"/>
        <end position="27"/>
    </location>
</feature>
<keyword evidence="3" id="KW-1185">Reference proteome</keyword>
<evidence type="ECO:0000313" key="3">
    <source>
        <dbReference type="Proteomes" id="UP001183420"/>
    </source>
</evidence>
<dbReference type="RefSeq" id="WP_311597247.1">
    <property type="nucleotide sequence ID" value="NZ_JAVREM010000007.1"/>
</dbReference>
<dbReference type="Proteomes" id="UP001183420">
    <property type="component" value="Unassembled WGS sequence"/>
</dbReference>
<evidence type="ECO:0000313" key="2">
    <source>
        <dbReference type="EMBL" id="MDT0318515.1"/>
    </source>
</evidence>
<protein>
    <submittedName>
        <fullName evidence="2">Uncharacterized protein</fullName>
    </submittedName>
</protein>
<feature type="compositionally biased region" description="Low complexity" evidence="1">
    <location>
        <begin position="1"/>
        <end position="20"/>
    </location>
</feature>
<comment type="caution">
    <text evidence="2">The sequence shown here is derived from an EMBL/GenBank/DDBJ whole genome shotgun (WGS) entry which is preliminary data.</text>
</comment>
<organism evidence="2 3">
    <name type="scientific">Streptomyces millisiae</name>
    <dbReference type="NCBI Taxonomy" id="3075542"/>
    <lineage>
        <taxon>Bacteria</taxon>
        <taxon>Bacillati</taxon>
        <taxon>Actinomycetota</taxon>
        <taxon>Actinomycetes</taxon>
        <taxon>Kitasatosporales</taxon>
        <taxon>Streptomycetaceae</taxon>
        <taxon>Streptomyces</taxon>
    </lineage>
</organism>
<name>A0ABU2LLY7_9ACTN</name>
<proteinExistence type="predicted"/>
<dbReference type="EMBL" id="JAVREM010000007">
    <property type="protein sequence ID" value="MDT0318515.1"/>
    <property type="molecule type" value="Genomic_DNA"/>
</dbReference>
<evidence type="ECO:0000256" key="1">
    <source>
        <dbReference type="SAM" id="MobiDB-lite"/>
    </source>
</evidence>
<gene>
    <name evidence="2" type="ORF">RNC47_09230</name>
</gene>
<sequence length="74" mass="7215">MAGDLLDGSSGGSSSPEEPGAAVPPGMAIVEATENPDGTLTVTVSPEEFEAIRIQLAIAATVMGAMGGPGSFPV</sequence>
<accession>A0ABU2LLY7</accession>
<reference evidence="3" key="1">
    <citation type="submission" date="2023-07" db="EMBL/GenBank/DDBJ databases">
        <title>30 novel species of actinomycetes from the DSMZ collection.</title>
        <authorList>
            <person name="Nouioui I."/>
        </authorList>
    </citation>
    <scope>NUCLEOTIDE SEQUENCE [LARGE SCALE GENOMIC DNA]</scope>
    <source>
        <strain evidence="3">DSM 44918</strain>
    </source>
</reference>